<sequence>MSSVWEVAPYGGCNVDSMDVGSVVEIEDDCDDVTISDTETSEDEGDSNGNRGNGQRNILSSDGVFRFSELETPDRVFDHGFSRILHSYHVLNNGTLAEG</sequence>
<evidence type="ECO:0000313" key="2">
    <source>
        <dbReference type="EMBL" id="CAG7827170.1"/>
    </source>
</evidence>
<name>A0A8J2L8I4_9HEXA</name>
<organism evidence="2 3">
    <name type="scientific">Allacma fusca</name>
    <dbReference type="NCBI Taxonomy" id="39272"/>
    <lineage>
        <taxon>Eukaryota</taxon>
        <taxon>Metazoa</taxon>
        <taxon>Ecdysozoa</taxon>
        <taxon>Arthropoda</taxon>
        <taxon>Hexapoda</taxon>
        <taxon>Collembola</taxon>
        <taxon>Symphypleona</taxon>
        <taxon>Sminthuridae</taxon>
        <taxon>Allacma</taxon>
    </lineage>
</organism>
<keyword evidence="3" id="KW-1185">Reference proteome</keyword>
<protein>
    <submittedName>
        <fullName evidence="2">Uncharacterized protein</fullName>
    </submittedName>
</protein>
<feature type="compositionally biased region" description="Polar residues" evidence="1">
    <location>
        <begin position="47"/>
        <end position="59"/>
    </location>
</feature>
<feature type="non-terminal residue" evidence="2">
    <location>
        <position position="99"/>
    </location>
</feature>
<dbReference type="AlphaFoldDB" id="A0A8J2L8I4"/>
<gene>
    <name evidence="2" type="ORF">AFUS01_LOCUS37169</name>
</gene>
<feature type="region of interest" description="Disordered" evidence="1">
    <location>
        <begin position="34"/>
        <end position="59"/>
    </location>
</feature>
<evidence type="ECO:0000256" key="1">
    <source>
        <dbReference type="SAM" id="MobiDB-lite"/>
    </source>
</evidence>
<dbReference type="EMBL" id="CAJVCH010542487">
    <property type="protein sequence ID" value="CAG7827170.1"/>
    <property type="molecule type" value="Genomic_DNA"/>
</dbReference>
<comment type="caution">
    <text evidence="2">The sequence shown here is derived from an EMBL/GenBank/DDBJ whole genome shotgun (WGS) entry which is preliminary data.</text>
</comment>
<evidence type="ECO:0000313" key="3">
    <source>
        <dbReference type="Proteomes" id="UP000708208"/>
    </source>
</evidence>
<accession>A0A8J2L8I4</accession>
<proteinExistence type="predicted"/>
<feature type="compositionally biased region" description="Acidic residues" evidence="1">
    <location>
        <begin position="34"/>
        <end position="46"/>
    </location>
</feature>
<reference evidence="2" key="1">
    <citation type="submission" date="2021-06" db="EMBL/GenBank/DDBJ databases">
        <authorList>
            <person name="Hodson N. C."/>
            <person name="Mongue J. A."/>
            <person name="Jaron S. K."/>
        </authorList>
    </citation>
    <scope>NUCLEOTIDE SEQUENCE</scope>
</reference>
<dbReference type="Proteomes" id="UP000708208">
    <property type="component" value="Unassembled WGS sequence"/>
</dbReference>